<accession>A0A1N6GAI4</accession>
<proteinExistence type="predicted"/>
<dbReference type="EMBL" id="FSRJ01000003">
    <property type="protein sequence ID" value="SIO04559.1"/>
    <property type="molecule type" value="Genomic_DNA"/>
</dbReference>
<dbReference type="PANTHER" id="PTHR37305:SF1">
    <property type="entry name" value="MEMBRANE PROTEIN"/>
    <property type="match status" value="1"/>
</dbReference>
<feature type="transmembrane region" description="Helical" evidence="1">
    <location>
        <begin position="241"/>
        <end position="262"/>
    </location>
</feature>
<keyword evidence="1" id="KW-1133">Transmembrane helix</keyword>
<feature type="transmembrane region" description="Helical" evidence="1">
    <location>
        <begin position="20"/>
        <end position="37"/>
    </location>
</feature>
<sequence>MNTLPTLLLARFRRDRVQIIVWLALFALLEVVGHTAVTETYGDEAERASVIRLVIMSPAILMLRGTPQGTDADAFQFFLLFGFLGLMIGLMMTFLAVRHTRGDEEAGRAELVGSTPAGRIAPLLATALEGIILSVLVGAIMGGVAFAFGADASGALLYGAAMSAVGIAYLGVGLACAQLMRTSRGANGLAAAIVTLGYALRAMGDATGTVQPDGLSMEAGWWSWLSPIGWGQAVAPYTHQLVWPLALCIGLGAVLFAASAWLQSHRDLDSSIVPERAGRLHAPLSLSGPIGLVWRTLRNPVIGWVIGGALFGLVLGAVGQTVVDLVNTPDGEEAGQAISDTLASLAGPNAEGGLIDLFTTGLFGLVGVLAAVGGVQAVMRARQDEAGGTAELVLAAPVSRFRWFSAYLLIGVVSVAAVLAFAVLGAFVGLIGSPDAGERMSTVAEAGLAQLPACLVIVAVAALVFALVPRASIALGWAVLLVAIVLGQFGGLFGFPEWLRDVSPFSHTPIVTAETIDWTAAWVMTGIAVVVAAGATALVRRRDLALGG</sequence>
<protein>
    <submittedName>
        <fullName evidence="2">ABC-2 type transport system permease protein</fullName>
    </submittedName>
</protein>
<dbReference type="STRING" id="232089.SAMN05443544_2424"/>
<keyword evidence="3" id="KW-1185">Reference proteome</keyword>
<evidence type="ECO:0000313" key="3">
    <source>
        <dbReference type="Proteomes" id="UP000184699"/>
    </source>
</evidence>
<feature type="transmembrane region" description="Helical" evidence="1">
    <location>
        <begin position="354"/>
        <end position="375"/>
    </location>
</feature>
<keyword evidence="1" id="KW-0472">Membrane</keyword>
<dbReference type="Proteomes" id="UP000184699">
    <property type="component" value="Unassembled WGS sequence"/>
</dbReference>
<feature type="transmembrane region" description="Helical" evidence="1">
    <location>
        <begin position="475"/>
        <end position="499"/>
    </location>
</feature>
<gene>
    <name evidence="2" type="ORF">SAMN05443544_2424</name>
</gene>
<feature type="transmembrane region" description="Helical" evidence="1">
    <location>
        <begin position="448"/>
        <end position="468"/>
    </location>
</feature>
<evidence type="ECO:0000313" key="2">
    <source>
        <dbReference type="EMBL" id="SIO04559.1"/>
    </source>
</evidence>
<feature type="transmembrane region" description="Helical" evidence="1">
    <location>
        <begin position="155"/>
        <end position="174"/>
    </location>
</feature>
<feature type="transmembrane region" description="Helical" evidence="1">
    <location>
        <begin position="186"/>
        <end position="204"/>
    </location>
</feature>
<dbReference type="RefSeq" id="WP_074260588.1">
    <property type="nucleotide sequence ID" value="NZ_FSRJ01000003.1"/>
</dbReference>
<feature type="transmembrane region" description="Helical" evidence="1">
    <location>
        <begin position="301"/>
        <end position="323"/>
    </location>
</feature>
<dbReference type="OrthoDB" id="2014935at2"/>
<name>A0A1N6GAI4_9MICO</name>
<reference evidence="3" key="1">
    <citation type="submission" date="2016-11" db="EMBL/GenBank/DDBJ databases">
        <authorList>
            <person name="Varghese N."/>
            <person name="Submissions S."/>
        </authorList>
    </citation>
    <scope>NUCLEOTIDE SEQUENCE [LARGE SCALE GENOMIC DNA]</scope>
    <source>
        <strain evidence="3">DSM 8595</strain>
    </source>
</reference>
<organism evidence="2 3">
    <name type="scientific">Agromyces cerinus subsp. cerinus</name>
    <dbReference type="NCBI Taxonomy" id="232089"/>
    <lineage>
        <taxon>Bacteria</taxon>
        <taxon>Bacillati</taxon>
        <taxon>Actinomycetota</taxon>
        <taxon>Actinomycetes</taxon>
        <taxon>Micrococcales</taxon>
        <taxon>Microbacteriaceae</taxon>
        <taxon>Agromyces</taxon>
    </lineage>
</organism>
<evidence type="ECO:0000256" key="1">
    <source>
        <dbReference type="SAM" id="Phobius"/>
    </source>
</evidence>
<feature type="transmembrane region" description="Helical" evidence="1">
    <location>
        <begin position="123"/>
        <end position="149"/>
    </location>
</feature>
<dbReference type="PANTHER" id="PTHR37305">
    <property type="entry name" value="INTEGRAL MEMBRANE PROTEIN-RELATED"/>
    <property type="match status" value="1"/>
</dbReference>
<feature type="transmembrane region" description="Helical" evidence="1">
    <location>
        <begin position="519"/>
        <end position="539"/>
    </location>
</feature>
<feature type="transmembrane region" description="Helical" evidence="1">
    <location>
        <begin position="406"/>
        <end position="428"/>
    </location>
</feature>
<feature type="transmembrane region" description="Helical" evidence="1">
    <location>
        <begin position="77"/>
        <end position="97"/>
    </location>
</feature>
<keyword evidence="1" id="KW-0812">Transmembrane</keyword>
<dbReference type="AlphaFoldDB" id="A0A1N6GAI4"/>